<sequence>MPRVYLLAAVLVLVVPTPSLRKLCQKKERGIKMEIHPMWDAYPEVKSELKETLTMIDKEIFLRNKEVEAAILDMLHSGGKLLRPAYTLLFSSFGEEHSPERARSLAAAIELLHTATLIHDDIIDEASTRRSKQTIQDKYGKDVAVYAGDYLFTVFFRILAKHAESMENLTISTDGMERILMGELNQMHLRYKKDMSIREYLTQISGKTAQLFALSCYAGAMESGNSKSFSRYCYYIGSHIGMAFQIMDDVLDYTQLSEDFGKPVLEDVRQGIYTAPLIFALRKNKKDLLPLLSKGERTTKEEARKIQLLVTEADGVNEAKKLAEKYTKKAMKRIAGLPESKEKQVIEEITLKMLNREM</sequence>
<keyword evidence="4" id="KW-0479">Metal-binding</keyword>
<comment type="similarity">
    <text evidence="2 6">Belongs to the FPP/GGPP synthase family.</text>
</comment>
<name>A0A1H7UXT9_9LACT</name>
<dbReference type="Pfam" id="PF00348">
    <property type="entry name" value="polyprenyl_synt"/>
    <property type="match status" value="1"/>
</dbReference>
<dbReference type="InterPro" id="IPR000092">
    <property type="entry name" value="Polyprenyl_synt"/>
</dbReference>
<dbReference type="GO" id="GO:0046872">
    <property type="term" value="F:metal ion binding"/>
    <property type="evidence" value="ECO:0007669"/>
    <property type="project" value="UniProtKB-KW"/>
</dbReference>
<accession>A0A1H7UXT9</accession>
<dbReference type="AlphaFoldDB" id="A0A1H7UXT9"/>
<evidence type="ECO:0000256" key="3">
    <source>
        <dbReference type="ARBA" id="ARBA00022679"/>
    </source>
</evidence>
<dbReference type="Proteomes" id="UP000198548">
    <property type="component" value="Unassembled WGS sequence"/>
</dbReference>
<comment type="cofactor">
    <cofactor evidence="1">
        <name>Mg(2+)</name>
        <dbReference type="ChEBI" id="CHEBI:18420"/>
    </cofactor>
</comment>
<keyword evidence="3 6" id="KW-0808">Transferase</keyword>
<dbReference type="InterPro" id="IPR008949">
    <property type="entry name" value="Isoprenoid_synthase_dom_sf"/>
</dbReference>
<organism evidence="7 8">
    <name type="scientific">Alkalibacterium putridalgicola</name>
    <dbReference type="NCBI Taxonomy" id="426703"/>
    <lineage>
        <taxon>Bacteria</taxon>
        <taxon>Bacillati</taxon>
        <taxon>Bacillota</taxon>
        <taxon>Bacilli</taxon>
        <taxon>Lactobacillales</taxon>
        <taxon>Carnobacteriaceae</taxon>
        <taxon>Alkalibacterium</taxon>
    </lineage>
</organism>
<evidence type="ECO:0000313" key="8">
    <source>
        <dbReference type="Proteomes" id="UP000198548"/>
    </source>
</evidence>
<dbReference type="InterPro" id="IPR033749">
    <property type="entry name" value="Polyprenyl_synt_CS"/>
</dbReference>
<evidence type="ECO:0000256" key="1">
    <source>
        <dbReference type="ARBA" id="ARBA00001946"/>
    </source>
</evidence>
<dbReference type="PROSITE" id="PS00444">
    <property type="entry name" value="POLYPRENYL_SYNTHASE_2"/>
    <property type="match status" value="1"/>
</dbReference>
<dbReference type="SFLD" id="SFLDS00005">
    <property type="entry name" value="Isoprenoid_Synthase_Type_I"/>
    <property type="match status" value="1"/>
</dbReference>
<proteinExistence type="inferred from homology"/>
<dbReference type="GO" id="GO:0008299">
    <property type="term" value="P:isoprenoid biosynthetic process"/>
    <property type="evidence" value="ECO:0007669"/>
    <property type="project" value="InterPro"/>
</dbReference>
<dbReference type="SUPFAM" id="SSF48576">
    <property type="entry name" value="Terpenoid synthases"/>
    <property type="match status" value="1"/>
</dbReference>
<keyword evidence="5" id="KW-0460">Magnesium</keyword>
<gene>
    <name evidence="7" type="ORF">SAMN04488100_12038</name>
</gene>
<dbReference type="CDD" id="cd00685">
    <property type="entry name" value="Trans_IPPS_HT"/>
    <property type="match status" value="1"/>
</dbReference>
<dbReference type="EMBL" id="FOBL01000020">
    <property type="protein sequence ID" value="SEM01684.1"/>
    <property type="molecule type" value="Genomic_DNA"/>
</dbReference>
<protein>
    <submittedName>
        <fullName evidence="7">Heptaprenyl diphosphate synthase</fullName>
    </submittedName>
</protein>
<evidence type="ECO:0000256" key="2">
    <source>
        <dbReference type="ARBA" id="ARBA00006706"/>
    </source>
</evidence>
<evidence type="ECO:0000256" key="4">
    <source>
        <dbReference type="ARBA" id="ARBA00022723"/>
    </source>
</evidence>
<evidence type="ECO:0000313" key="7">
    <source>
        <dbReference type="EMBL" id="SEM01684.1"/>
    </source>
</evidence>
<dbReference type="PANTHER" id="PTHR12001">
    <property type="entry name" value="GERANYLGERANYL PYROPHOSPHATE SYNTHASE"/>
    <property type="match status" value="1"/>
</dbReference>
<dbReference type="STRING" id="426703.SAMN04488100_12038"/>
<evidence type="ECO:0000256" key="6">
    <source>
        <dbReference type="RuleBase" id="RU004466"/>
    </source>
</evidence>
<reference evidence="7 8" key="1">
    <citation type="submission" date="2016-10" db="EMBL/GenBank/DDBJ databases">
        <authorList>
            <person name="de Groot N.N."/>
        </authorList>
    </citation>
    <scope>NUCLEOTIDE SEQUENCE [LARGE SCALE GENOMIC DNA]</scope>
    <source>
        <strain evidence="7 8">DSM 19182</strain>
    </source>
</reference>
<evidence type="ECO:0000256" key="5">
    <source>
        <dbReference type="ARBA" id="ARBA00022842"/>
    </source>
</evidence>
<dbReference type="GO" id="GO:0004659">
    <property type="term" value="F:prenyltransferase activity"/>
    <property type="evidence" value="ECO:0007669"/>
    <property type="project" value="InterPro"/>
</dbReference>
<dbReference type="PANTHER" id="PTHR12001:SF69">
    <property type="entry name" value="ALL TRANS-POLYPRENYL-DIPHOSPHATE SYNTHASE PDSS1"/>
    <property type="match status" value="1"/>
</dbReference>
<dbReference type="Gene3D" id="1.10.600.10">
    <property type="entry name" value="Farnesyl Diphosphate Synthase"/>
    <property type="match status" value="1"/>
</dbReference>